<dbReference type="PROSITE" id="PS51221">
    <property type="entry name" value="TTL"/>
    <property type="match status" value="1"/>
</dbReference>
<feature type="region of interest" description="Disordered" evidence="4">
    <location>
        <begin position="1"/>
        <end position="134"/>
    </location>
</feature>
<feature type="region of interest" description="Disordered" evidence="4">
    <location>
        <begin position="1216"/>
        <end position="1254"/>
    </location>
</feature>
<organism evidence="5 6">
    <name type="scientific">Aplysia californica</name>
    <name type="common">California sea hare</name>
    <dbReference type="NCBI Taxonomy" id="6500"/>
    <lineage>
        <taxon>Eukaryota</taxon>
        <taxon>Metazoa</taxon>
        <taxon>Spiralia</taxon>
        <taxon>Lophotrochozoa</taxon>
        <taxon>Mollusca</taxon>
        <taxon>Gastropoda</taxon>
        <taxon>Heterobranchia</taxon>
        <taxon>Euthyneura</taxon>
        <taxon>Tectipleura</taxon>
        <taxon>Aplysiida</taxon>
        <taxon>Aplysioidea</taxon>
        <taxon>Aplysiidae</taxon>
        <taxon>Aplysia</taxon>
    </lineage>
</organism>
<protein>
    <submittedName>
        <fullName evidence="6">Tubulin polyglutamylase ttll6 isoform X1</fullName>
    </submittedName>
</protein>
<name>A0ABM0ZYV9_APLCA</name>
<feature type="compositionally biased region" description="Basic and acidic residues" evidence="4">
    <location>
        <begin position="1"/>
        <end position="11"/>
    </location>
</feature>
<evidence type="ECO:0000256" key="1">
    <source>
        <dbReference type="ARBA" id="ARBA00022598"/>
    </source>
</evidence>
<feature type="compositionally biased region" description="Low complexity" evidence="4">
    <location>
        <begin position="927"/>
        <end position="945"/>
    </location>
</feature>
<evidence type="ECO:0000313" key="6">
    <source>
        <dbReference type="RefSeq" id="XP_012937380.1"/>
    </source>
</evidence>
<feature type="compositionally biased region" description="Polar residues" evidence="4">
    <location>
        <begin position="748"/>
        <end position="764"/>
    </location>
</feature>
<evidence type="ECO:0000313" key="5">
    <source>
        <dbReference type="Proteomes" id="UP000694888"/>
    </source>
</evidence>
<evidence type="ECO:0000256" key="2">
    <source>
        <dbReference type="ARBA" id="ARBA00022741"/>
    </source>
</evidence>
<keyword evidence="2" id="KW-0547">Nucleotide-binding</keyword>
<feature type="region of interest" description="Disordered" evidence="4">
    <location>
        <begin position="923"/>
        <end position="959"/>
    </location>
</feature>
<keyword evidence="1" id="KW-0436">Ligase</keyword>
<keyword evidence="3" id="KW-0067">ATP-binding</keyword>
<dbReference type="Pfam" id="PF10238">
    <property type="entry name" value="Eapp_C"/>
    <property type="match status" value="1"/>
</dbReference>
<keyword evidence="5" id="KW-1185">Reference proteome</keyword>
<feature type="compositionally biased region" description="Basic and acidic residues" evidence="4">
    <location>
        <begin position="705"/>
        <end position="729"/>
    </location>
</feature>
<reference evidence="6" key="1">
    <citation type="submission" date="2025-08" db="UniProtKB">
        <authorList>
            <consortium name="RefSeq"/>
        </authorList>
    </citation>
    <scope>IDENTIFICATION</scope>
</reference>
<gene>
    <name evidence="6" type="primary">LOC101858905</name>
</gene>
<evidence type="ECO:0000256" key="4">
    <source>
        <dbReference type="SAM" id="MobiDB-lite"/>
    </source>
</evidence>
<feature type="compositionally biased region" description="Acidic residues" evidence="4">
    <location>
        <begin position="12"/>
        <end position="31"/>
    </location>
</feature>
<feature type="compositionally biased region" description="Basic and acidic residues" evidence="4">
    <location>
        <begin position="81"/>
        <end position="98"/>
    </location>
</feature>
<evidence type="ECO:0000256" key="3">
    <source>
        <dbReference type="ARBA" id="ARBA00022840"/>
    </source>
</evidence>
<dbReference type="Gene3D" id="3.30.470.20">
    <property type="entry name" value="ATP-grasp fold, B domain"/>
    <property type="match status" value="1"/>
</dbReference>
<accession>A0ABM0ZYV9</accession>
<proteinExistence type="predicted"/>
<feature type="compositionally biased region" description="Polar residues" evidence="4">
    <location>
        <begin position="998"/>
        <end position="1013"/>
    </location>
</feature>
<dbReference type="PANTHER" id="PTHR12241:SF161">
    <property type="entry name" value="TUBULIN POLYGLUTAMYLASE TTLL6"/>
    <property type="match status" value="1"/>
</dbReference>
<feature type="region of interest" description="Disordered" evidence="4">
    <location>
        <begin position="1166"/>
        <end position="1189"/>
    </location>
</feature>
<dbReference type="PANTHER" id="PTHR12241">
    <property type="entry name" value="TUBULIN POLYGLUTAMYLASE"/>
    <property type="match status" value="1"/>
</dbReference>
<dbReference type="InterPro" id="IPR019370">
    <property type="entry name" value="E2F-assoc_phosphoprotein"/>
</dbReference>
<feature type="compositionally biased region" description="Polar residues" evidence="4">
    <location>
        <begin position="1026"/>
        <end position="1039"/>
    </location>
</feature>
<dbReference type="GeneID" id="101858905"/>
<dbReference type="InterPro" id="IPR004344">
    <property type="entry name" value="TTL/TTLL_fam"/>
</dbReference>
<feature type="region of interest" description="Disordered" evidence="4">
    <location>
        <begin position="984"/>
        <end position="1043"/>
    </location>
</feature>
<sequence length="1271" mass="143550">MSLYSRERGYDMFDDEDTDSDTADSSEDEIDVILHGTPEQRRKLKHLHDKQLSQKNPLHGKKQLTHTTSQQDSSSEDEFEKEMNAELDRNVKSLEGSRVKQLSSQNSSLQPASRSSQGQNVGTSASSSQGELPMSTDEFYDEIYFDSDEEDETGGTEGKCKQKHAVISNDDLLYDPDMDDEDQKWVDRQRQSHRNILGVGKSTGKKKKKMPNSDALLDCPACLTTLCIDCQRHETYKHQYRAMFVMNCSVDRSETLTCPEQAPKKKKKKKKKKWLSICLTNCKYDVVRRTSKKFGFKEVSDDDDWTLYWTDFSVALERVMDMKKYQKINHFPGMNEICRKDMLARNLNRMQKMFPKEYNVFPKTWCLPADYGDFQAYTRQKKNKTYILKPESGCQGKGIWVTKNPKEIKPHEHMICQVYVNRPFLIDGFKFDLRIYTLITSCDPLRIFVFKDGLARFATNKYSEPTNNNTDNVYMHLTNYAINKHSSDFVRDDEAGSKRRISTINKYLNEKGYDVDKLWSDIDDVIIKTLISAHSVLKHNYRTCFPNHVKGSACFEILGIDILVDRRLKPSILEVNHSPSFTTDSQLDREIKGTLIWDTLGLINFGAVDRKKCMEEERKRIKDRLLGKYTKKETKEELEAAQTQYVEQLERYENGHMGNFRRIYPLPGSEKYDKYFHSSGTLFQETAAFKARQEMARQQREEILRKKERNEMMLKGKGRKDGVRPESPGRKRRLGQRPTLPLRHLHSQRQQTAEPSQKSPALCSPQTVSVTPILYYSKTMPASVDMREDEPVDTLKPLDIVEDEELERLSGLLQRDNLVRGLGIVEHVYRLLHCTPGTVGIVRPEQRPGQAGAGHSHTLADSLEASQGSSHMLHSTNSPPEQALEQMLYSHTSHGPNSLSAFRMLSTSNTVNATNSLSQASAHHIPNSNLTSSGGGLVTSSGLTNPLTNSEHTKQQPVILHSSPVTAVFNKSTLMHLASSSSIPLPSSATAHGKGRASSPSSTVRFLQSQLNRSPSPSPSAPFSSLMTHQLPSSPSHQRAVSAYPAHKVPTKQTHSLSTGNLLHSNLAFPSSPYHSLRLLAKHQASSSLQPSYAQRWQNRGASLANLNERTVPAYQRSKLARKPLGAVSRPGPMMATAQEVEYRSVSNMLETEAERNRLLAKSGYHSDWKSDSSTPSRIRAMSGKHRDHETARIVPQQMSGGLSVVSAPAPVSLRPEMSSPGTGFARMPPPQVTAADNSHRSTKSQRARGASNNMRLRQLELRENQAFVYS</sequence>
<feature type="compositionally biased region" description="Polar residues" evidence="4">
    <location>
        <begin position="100"/>
        <end position="130"/>
    </location>
</feature>
<feature type="region of interest" description="Disordered" evidence="4">
    <location>
        <begin position="705"/>
        <end position="764"/>
    </location>
</feature>
<dbReference type="RefSeq" id="XP_012937380.1">
    <property type="nucleotide sequence ID" value="XM_013081926.2"/>
</dbReference>
<dbReference type="Proteomes" id="UP000694888">
    <property type="component" value="Unplaced"/>
</dbReference>
<dbReference type="Pfam" id="PF03133">
    <property type="entry name" value="TTL"/>
    <property type="match status" value="1"/>
</dbReference>
<dbReference type="SUPFAM" id="SSF56059">
    <property type="entry name" value="Glutathione synthetase ATP-binding domain-like"/>
    <property type="match status" value="1"/>
</dbReference>